<reference evidence="2" key="1">
    <citation type="submission" date="2019-10" db="EMBL/GenBank/DDBJ databases">
        <authorList>
            <person name="Zhang R."/>
            <person name="Pan Y."/>
            <person name="Wang J."/>
            <person name="Ma R."/>
            <person name="Yu S."/>
        </authorList>
    </citation>
    <scope>NUCLEOTIDE SEQUENCE</scope>
    <source>
        <strain evidence="2">LA-IB0</strain>
        <tissue evidence="2">Leaf</tissue>
    </source>
</reference>
<keyword evidence="3" id="KW-1185">Reference proteome</keyword>
<name>A0AAV6XLQ6_9LAMI</name>
<feature type="region of interest" description="Disordered" evidence="1">
    <location>
        <begin position="1"/>
        <end position="81"/>
    </location>
</feature>
<evidence type="ECO:0000313" key="3">
    <source>
        <dbReference type="Proteomes" id="UP000826271"/>
    </source>
</evidence>
<sequence length="81" mass="8718">MNIDHPSGARLLNEEKKPSSSPATVDSSEILSGNTRRPSDDQMEGKRKLIGSAYGPSLMNMLPKGRIPASGPSRRINNANN</sequence>
<dbReference type="AlphaFoldDB" id="A0AAV6XLQ6"/>
<evidence type="ECO:0000256" key="1">
    <source>
        <dbReference type="SAM" id="MobiDB-lite"/>
    </source>
</evidence>
<feature type="compositionally biased region" description="Basic and acidic residues" evidence="1">
    <location>
        <begin position="37"/>
        <end position="47"/>
    </location>
</feature>
<dbReference type="EMBL" id="WHWC01000006">
    <property type="protein sequence ID" value="KAG8380957.1"/>
    <property type="molecule type" value="Genomic_DNA"/>
</dbReference>
<proteinExistence type="predicted"/>
<dbReference type="Proteomes" id="UP000826271">
    <property type="component" value="Unassembled WGS sequence"/>
</dbReference>
<comment type="caution">
    <text evidence="2">The sequence shown here is derived from an EMBL/GenBank/DDBJ whole genome shotgun (WGS) entry which is preliminary data.</text>
</comment>
<feature type="compositionally biased region" description="Polar residues" evidence="1">
    <location>
        <begin position="19"/>
        <end position="36"/>
    </location>
</feature>
<accession>A0AAV6XLQ6</accession>
<protein>
    <submittedName>
        <fullName evidence="2">Uncharacterized protein</fullName>
    </submittedName>
</protein>
<gene>
    <name evidence="2" type="ORF">BUALT_Bualt06G0070500</name>
</gene>
<evidence type="ECO:0000313" key="2">
    <source>
        <dbReference type="EMBL" id="KAG8380957.1"/>
    </source>
</evidence>
<organism evidence="2 3">
    <name type="scientific">Buddleja alternifolia</name>
    <dbReference type="NCBI Taxonomy" id="168488"/>
    <lineage>
        <taxon>Eukaryota</taxon>
        <taxon>Viridiplantae</taxon>
        <taxon>Streptophyta</taxon>
        <taxon>Embryophyta</taxon>
        <taxon>Tracheophyta</taxon>
        <taxon>Spermatophyta</taxon>
        <taxon>Magnoliopsida</taxon>
        <taxon>eudicotyledons</taxon>
        <taxon>Gunneridae</taxon>
        <taxon>Pentapetalae</taxon>
        <taxon>asterids</taxon>
        <taxon>lamiids</taxon>
        <taxon>Lamiales</taxon>
        <taxon>Scrophulariaceae</taxon>
        <taxon>Buddlejeae</taxon>
        <taxon>Buddleja</taxon>
    </lineage>
</organism>